<organism evidence="2 3">
    <name type="scientific">Sphaerobolus stellatus (strain SS14)</name>
    <dbReference type="NCBI Taxonomy" id="990650"/>
    <lineage>
        <taxon>Eukaryota</taxon>
        <taxon>Fungi</taxon>
        <taxon>Dikarya</taxon>
        <taxon>Basidiomycota</taxon>
        <taxon>Agaricomycotina</taxon>
        <taxon>Agaricomycetes</taxon>
        <taxon>Phallomycetidae</taxon>
        <taxon>Geastrales</taxon>
        <taxon>Sphaerobolaceae</taxon>
        <taxon>Sphaerobolus</taxon>
    </lineage>
</organism>
<dbReference type="EMBL" id="KN837379">
    <property type="protein sequence ID" value="KIJ26224.1"/>
    <property type="molecule type" value="Genomic_DNA"/>
</dbReference>
<dbReference type="HOGENOM" id="CLU_1023672_0_0_1"/>
<evidence type="ECO:0000256" key="1">
    <source>
        <dbReference type="SAM" id="MobiDB-lite"/>
    </source>
</evidence>
<accession>A0A0C9TWK1</accession>
<dbReference type="AlphaFoldDB" id="A0A0C9TWK1"/>
<dbReference type="OrthoDB" id="3270344at2759"/>
<protein>
    <submittedName>
        <fullName evidence="2">Uncharacterized protein</fullName>
    </submittedName>
</protein>
<feature type="region of interest" description="Disordered" evidence="1">
    <location>
        <begin position="45"/>
        <end position="84"/>
    </location>
</feature>
<name>A0A0C9TWK1_SPHS4</name>
<feature type="region of interest" description="Disordered" evidence="1">
    <location>
        <begin position="138"/>
        <end position="177"/>
    </location>
</feature>
<feature type="compositionally biased region" description="Polar residues" evidence="1">
    <location>
        <begin position="60"/>
        <end position="78"/>
    </location>
</feature>
<feature type="region of interest" description="Disordered" evidence="1">
    <location>
        <begin position="248"/>
        <end position="281"/>
    </location>
</feature>
<evidence type="ECO:0000313" key="3">
    <source>
        <dbReference type="Proteomes" id="UP000054279"/>
    </source>
</evidence>
<proteinExistence type="predicted"/>
<sequence length="281" mass="31673">MRVTRSSGPQGPSVTVLLGLIRVKKSSLRYEKEFPRILRRRKTEPGVVAPSEAIERPKKTLSTPSKSNTRIQGRTSRSTSDESKKVVARRGVRLLHEENALYVEEHRVFCAECHDWVKLSDIYDIEDWFNHSQVCKGPHSGASKSTVKPPMPIKKSQPVAHKPAPKPMARPIKRSSKALTVMQPLRPRKTNVRGRSESERAKFLEKDARIAVAEPRRVLCKMCGLWIKLRNTTTYCSTPWLVHAERCEKRPKGGSEVEVRASASRESTPSGFLSSSPESEI</sequence>
<keyword evidence="3" id="KW-1185">Reference proteome</keyword>
<feature type="compositionally biased region" description="Polar residues" evidence="1">
    <location>
        <begin position="264"/>
        <end position="281"/>
    </location>
</feature>
<feature type="compositionally biased region" description="Basic and acidic residues" evidence="1">
    <location>
        <begin position="248"/>
        <end position="259"/>
    </location>
</feature>
<dbReference type="Proteomes" id="UP000054279">
    <property type="component" value="Unassembled WGS sequence"/>
</dbReference>
<gene>
    <name evidence="2" type="ORF">M422DRAFT_38320</name>
</gene>
<reference evidence="2 3" key="1">
    <citation type="submission" date="2014-06" db="EMBL/GenBank/DDBJ databases">
        <title>Evolutionary Origins and Diversification of the Mycorrhizal Mutualists.</title>
        <authorList>
            <consortium name="DOE Joint Genome Institute"/>
            <consortium name="Mycorrhizal Genomics Consortium"/>
            <person name="Kohler A."/>
            <person name="Kuo A."/>
            <person name="Nagy L.G."/>
            <person name="Floudas D."/>
            <person name="Copeland A."/>
            <person name="Barry K.W."/>
            <person name="Cichocki N."/>
            <person name="Veneault-Fourrey C."/>
            <person name="LaButti K."/>
            <person name="Lindquist E.A."/>
            <person name="Lipzen A."/>
            <person name="Lundell T."/>
            <person name="Morin E."/>
            <person name="Murat C."/>
            <person name="Riley R."/>
            <person name="Ohm R."/>
            <person name="Sun H."/>
            <person name="Tunlid A."/>
            <person name="Henrissat B."/>
            <person name="Grigoriev I.V."/>
            <person name="Hibbett D.S."/>
            <person name="Martin F."/>
        </authorList>
    </citation>
    <scope>NUCLEOTIDE SEQUENCE [LARGE SCALE GENOMIC DNA]</scope>
    <source>
        <strain evidence="2 3">SS14</strain>
    </source>
</reference>
<evidence type="ECO:0000313" key="2">
    <source>
        <dbReference type="EMBL" id="KIJ26224.1"/>
    </source>
</evidence>